<dbReference type="AlphaFoldDB" id="A0A409XIL6"/>
<organism evidence="2 3">
    <name type="scientific">Psilocybe cyanescens</name>
    <dbReference type="NCBI Taxonomy" id="93625"/>
    <lineage>
        <taxon>Eukaryota</taxon>
        <taxon>Fungi</taxon>
        <taxon>Dikarya</taxon>
        <taxon>Basidiomycota</taxon>
        <taxon>Agaricomycotina</taxon>
        <taxon>Agaricomycetes</taxon>
        <taxon>Agaricomycetidae</taxon>
        <taxon>Agaricales</taxon>
        <taxon>Agaricineae</taxon>
        <taxon>Strophariaceae</taxon>
        <taxon>Psilocybe</taxon>
    </lineage>
</organism>
<dbReference type="STRING" id="93625.A0A409XIL6"/>
<accession>A0A409XIL6</accession>
<dbReference type="OrthoDB" id="3059728at2759"/>
<dbReference type="Proteomes" id="UP000283269">
    <property type="component" value="Unassembled WGS sequence"/>
</dbReference>
<comment type="caution">
    <text evidence="2">The sequence shown here is derived from an EMBL/GenBank/DDBJ whole genome shotgun (WGS) entry which is preliminary data.</text>
</comment>
<evidence type="ECO:0000313" key="2">
    <source>
        <dbReference type="EMBL" id="PPQ90594.1"/>
    </source>
</evidence>
<reference evidence="2 3" key="1">
    <citation type="journal article" date="2018" name="Evol. Lett.">
        <title>Horizontal gene cluster transfer increased hallucinogenic mushroom diversity.</title>
        <authorList>
            <person name="Reynolds H.T."/>
            <person name="Vijayakumar V."/>
            <person name="Gluck-Thaler E."/>
            <person name="Korotkin H.B."/>
            <person name="Matheny P.B."/>
            <person name="Slot J.C."/>
        </authorList>
    </citation>
    <scope>NUCLEOTIDE SEQUENCE [LARGE SCALE GENOMIC DNA]</scope>
    <source>
        <strain evidence="2 3">2631</strain>
    </source>
</reference>
<dbReference type="InParanoid" id="A0A409XIL6"/>
<sequence length="227" mass="24674">MFSALTSASRIGDIKPPPSLLQAAHISSSSDDASPVVDKCTLRSSTSSRTSDMSEGELNMSFIFGRLPRAESSSSTVSKPKDTAAHAKPLTLSDINLSPVHARSLSGIDMDIGMDSYMLDGLQDDSVLKSIYAKIVAEPLPLACPCVASDFSVHVQRGMQLQRQASALGTEIMQQKRRSIYKAASFLALGINFEGFSSFEEVRRGFEFHDERLSFYPPASFVLLVFP</sequence>
<feature type="region of interest" description="Disordered" evidence="1">
    <location>
        <begin position="23"/>
        <end position="54"/>
    </location>
</feature>
<evidence type="ECO:0000313" key="3">
    <source>
        <dbReference type="Proteomes" id="UP000283269"/>
    </source>
</evidence>
<protein>
    <submittedName>
        <fullName evidence="2">Uncharacterized protein</fullName>
    </submittedName>
</protein>
<gene>
    <name evidence="2" type="ORF">CVT25_006167</name>
</gene>
<dbReference type="EMBL" id="NHYD01001597">
    <property type="protein sequence ID" value="PPQ90594.1"/>
    <property type="molecule type" value="Genomic_DNA"/>
</dbReference>
<proteinExistence type="predicted"/>
<name>A0A409XIL6_PSICY</name>
<keyword evidence="3" id="KW-1185">Reference proteome</keyword>
<evidence type="ECO:0000256" key="1">
    <source>
        <dbReference type="SAM" id="MobiDB-lite"/>
    </source>
</evidence>